<dbReference type="SUPFAM" id="SSF53335">
    <property type="entry name" value="S-adenosyl-L-methionine-dependent methyltransferases"/>
    <property type="match status" value="1"/>
</dbReference>
<dbReference type="PANTHER" id="PTHR43464">
    <property type="entry name" value="METHYLTRANSFERASE"/>
    <property type="match status" value="1"/>
</dbReference>
<dbReference type="GO" id="GO:0032259">
    <property type="term" value="P:methylation"/>
    <property type="evidence" value="ECO:0007669"/>
    <property type="project" value="UniProtKB-KW"/>
</dbReference>
<gene>
    <name evidence="5" type="ORF">Ssi02_53830</name>
</gene>
<feature type="domain" description="Methyltransferase type 11" evidence="4">
    <location>
        <begin position="46"/>
        <end position="139"/>
    </location>
</feature>
<dbReference type="RefSeq" id="WP_204030235.1">
    <property type="nucleotide sequence ID" value="NZ_BOOW01000034.1"/>
</dbReference>
<dbReference type="CDD" id="cd02440">
    <property type="entry name" value="AdoMet_MTases"/>
    <property type="match status" value="1"/>
</dbReference>
<evidence type="ECO:0000256" key="2">
    <source>
        <dbReference type="ARBA" id="ARBA00022679"/>
    </source>
</evidence>
<accession>A0A919RJV0</accession>
<name>A0A919RJV0_9ACTN</name>
<reference evidence="5" key="1">
    <citation type="submission" date="2021-01" db="EMBL/GenBank/DDBJ databases">
        <title>Whole genome shotgun sequence of Sinosporangium siamense NBRC 109515.</title>
        <authorList>
            <person name="Komaki H."/>
            <person name="Tamura T."/>
        </authorList>
    </citation>
    <scope>NUCLEOTIDE SEQUENCE</scope>
    <source>
        <strain evidence="5">NBRC 109515</strain>
    </source>
</reference>
<dbReference type="Proteomes" id="UP000606172">
    <property type="component" value="Unassembled WGS sequence"/>
</dbReference>
<dbReference type="Gene3D" id="3.40.50.150">
    <property type="entry name" value="Vaccinia Virus protein VP39"/>
    <property type="match status" value="1"/>
</dbReference>
<keyword evidence="1" id="KW-0489">Methyltransferase</keyword>
<dbReference type="PANTHER" id="PTHR43464:SF19">
    <property type="entry name" value="UBIQUINONE BIOSYNTHESIS O-METHYLTRANSFERASE, MITOCHONDRIAL"/>
    <property type="match status" value="1"/>
</dbReference>
<evidence type="ECO:0000259" key="4">
    <source>
        <dbReference type="Pfam" id="PF08241"/>
    </source>
</evidence>
<proteinExistence type="predicted"/>
<evidence type="ECO:0000313" key="6">
    <source>
        <dbReference type="Proteomes" id="UP000606172"/>
    </source>
</evidence>
<keyword evidence="2" id="KW-0808">Transferase</keyword>
<dbReference type="Pfam" id="PF08241">
    <property type="entry name" value="Methyltransf_11"/>
    <property type="match status" value="1"/>
</dbReference>
<evidence type="ECO:0000256" key="1">
    <source>
        <dbReference type="ARBA" id="ARBA00022603"/>
    </source>
</evidence>
<evidence type="ECO:0000256" key="3">
    <source>
        <dbReference type="ARBA" id="ARBA00022691"/>
    </source>
</evidence>
<keyword evidence="6" id="KW-1185">Reference proteome</keyword>
<keyword evidence="3" id="KW-0949">S-adenosyl-L-methionine</keyword>
<evidence type="ECO:0000313" key="5">
    <source>
        <dbReference type="EMBL" id="GII95152.1"/>
    </source>
</evidence>
<dbReference type="AlphaFoldDB" id="A0A919RJV0"/>
<dbReference type="EMBL" id="BOOW01000034">
    <property type="protein sequence ID" value="GII95152.1"/>
    <property type="molecule type" value="Genomic_DNA"/>
</dbReference>
<protein>
    <recommendedName>
        <fullName evidence="4">Methyltransferase type 11 domain-containing protein</fullName>
    </recommendedName>
</protein>
<comment type="caution">
    <text evidence="5">The sequence shown here is derived from an EMBL/GenBank/DDBJ whole genome shotgun (WGS) entry which is preliminary data.</text>
</comment>
<dbReference type="InterPro" id="IPR013216">
    <property type="entry name" value="Methyltransf_11"/>
</dbReference>
<dbReference type="InterPro" id="IPR029063">
    <property type="entry name" value="SAM-dependent_MTases_sf"/>
</dbReference>
<sequence length="229" mass="25129">MPARTAYHDDLGDHFARHAADSPYNAYVDRPAMLDLAGDVTGAKILDVGCGAGHYTAELLDRGAEVVGVDGSAALIRHARARTGGRADLRLHDLEEPLDLPDGAFDGALCALVLHHITRRAQLLGELRRVLRPGGWLLISTTHPTADWVHFGDSYFTDEWVDLPVGGPLSIHYQRATLEMFLTEVLSAGFVLERLIEPVPVPSLREVDPAAYEKLTRRPSFVGVRLLRL</sequence>
<organism evidence="5 6">
    <name type="scientific">Sinosporangium siamense</name>
    <dbReference type="NCBI Taxonomy" id="1367973"/>
    <lineage>
        <taxon>Bacteria</taxon>
        <taxon>Bacillati</taxon>
        <taxon>Actinomycetota</taxon>
        <taxon>Actinomycetes</taxon>
        <taxon>Streptosporangiales</taxon>
        <taxon>Streptosporangiaceae</taxon>
        <taxon>Sinosporangium</taxon>
    </lineage>
</organism>
<dbReference type="GO" id="GO:0008757">
    <property type="term" value="F:S-adenosylmethionine-dependent methyltransferase activity"/>
    <property type="evidence" value="ECO:0007669"/>
    <property type="project" value="InterPro"/>
</dbReference>